<reference evidence="2" key="1">
    <citation type="journal article" date="2020" name="Nature">
        <title>Giant virus diversity and host interactions through global metagenomics.</title>
        <authorList>
            <person name="Schulz F."/>
            <person name="Roux S."/>
            <person name="Paez-Espino D."/>
            <person name="Jungbluth S."/>
            <person name="Walsh D.A."/>
            <person name="Denef V.J."/>
            <person name="McMahon K.D."/>
            <person name="Konstantinidis K.T."/>
            <person name="Eloe-Fadrosh E.A."/>
            <person name="Kyrpides N.C."/>
            <person name="Woyke T."/>
        </authorList>
    </citation>
    <scope>NUCLEOTIDE SEQUENCE</scope>
    <source>
        <strain evidence="2">GVMAG-S-1101172-89</strain>
    </source>
</reference>
<proteinExistence type="predicted"/>
<evidence type="ECO:0000313" key="2">
    <source>
        <dbReference type="EMBL" id="QHU12878.1"/>
    </source>
</evidence>
<accession>A0A6C0K9D5</accession>
<dbReference type="EMBL" id="MN740810">
    <property type="protein sequence ID" value="QHU12878.1"/>
    <property type="molecule type" value="Genomic_DNA"/>
</dbReference>
<feature type="compositionally biased region" description="Basic residues" evidence="1">
    <location>
        <begin position="28"/>
        <end position="42"/>
    </location>
</feature>
<sequence length="68" mass="7319">MSSNNSYEDDLAEVWENQKIVFTGGGGGKKRARPTTIGKKRMGGAQSWGYTIALCPKGCSKKCCQTST</sequence>
<evidence type="ECO:0000256" key="1">
    <source>
        <dbReference type="SAM" id="MobiDB-lite"/>
    </source>
</evidence>
<dbReference type="AlphaFoldDB" id="A0A6C0K9D5"/>
<name>A0A6C0K9D5_9ZZZZ</name>
<protein>
    <submittedName>
        <fullName evidence="2">Uncharacterized protein</fullName>
    </submittedName>
</protein>
<organism evidence="2">
    <name type="scientific">viral metagenome</name>
    <dbReference type="NCBI Taxonomy" id="1070528"/>
    <lineage>
        <taxon>unclassified sequences</taxon>
        <taxon>metagenomes</taxon>
        <taxon>organismal metagenomes</taxon>
    </lineage>
</organism>
<feature type="region of interest" description="Disordered" evidence="1">
    <location>
        <begin position="23"/>
        <end position="42"/>
    </location>
</feature>